<feature type="region of interest" description="Disordered" evidence="1">
    <location>
        <begin position="34"/>
        <end position="157"/>
    </location>
</feature>
<dbReference type="EMBL" id="FQZK01000005">
    <property type="protein sequence ID" value="SHJ36821.1"/>
    <property type="molecule type" value="Genomic_DNA"/>
</dbReference>
<evidence type="ECO:0000313" key="2">
    <source>
        <dbReference type="EMBL" id="SHJ36821.1"/>
    </source>
</evidence>
<feature type="region of interest" description="Disordered" evidence="1">
    <location>
        <begin position="1"/>
        <end position="20"/>
    </location>
</feature>
<reference evidence="2 3" key="1">
    <citation type="submission" date="2016-11" db="EMBL/GenBank/DDBJ databases">
        <authorList>
            <person name="Jaros S."/>
            <person name="Januszkiewicz K."/>
            <person name="Wedrychowicz H."/>
        </authorList>
    </citation>
    <scope>NUCLEOTIDE SEQUENCE [LARGE SCALE GENOMIC DNA]</scope>
    <source>
        <strain evidence="2 3">CGMCC 4.5723</strain>
    </source>
</reference>
<protein>
    <submittedName>
        <fullName evidence="2">Uncharacterized protein</fullName>
    </submittedName>
</protein>
<feature type="compositionally biased region" description="Basic and acidic residues" evidence="1">
    <location>
        <begin position="45"/>
        <end position="57"/>
    </location>
</feature>
<feature type="compositionally biased region" description="Basic and acidic residues" evidence="1">
    <location>
        <begin position="1"/>
        <end position="13"/>
    </location>
</feature>
<proteinExistence type="predicted"/>
<sequence>MKSRFGAEDRSAGERCPSAPLCSCARCTREVRGLQLPGHTGPEPPPHDRRVRADHGEGALQASPREAVRQPGPTSHPAPPWAVAFPGTSPRGGRARPVPAGTNGARAAGVKPTRRRAARGAGANPLSPLGLPRCADGTRRGPLTRSSPRSGPLRAPCALPGMRFWRGTPRGERPVPGAARPAETFCAAGPVLPNRGRCRERLRRGACRHRAAVRRSAPGAVSAAARLPGRRPRRPALLRYFSPSSARAGGTLRTASYAATLRARERRQIRAKGPNPRSACSTTW</sequence>
<dbReference type="AlphaFoldDB" id="A0A1M6IQQ3"/>
<accession>A0A1M6IQQ3</accession>
<name>A0A1M6IQQ3_9ACTN</name>
<keyword evidence="3" id="KW-1185">Reference proteome</keyword>
<evidence type="ECO:0000313" key="3">
    <source>
        <dbReference type="Proteomes" id="UP000184452"/>
    </source>
</evidence>
<organism evidence="2 3">
    <name type="scientific">Nocardiopsis flavescens</name>
    <dbReference type="NCBI Taxonomy" id="758803"/>
    <lineage>
        <taxon>Bacteria</taxon>
        <taxon>Bacillati</taxon>
        <taxon>Actinomycetota</taxon>
        <taxon>Actinomycetes</taxon>
        <taxon>Streptosporangiales</taxon>
        <taxon>Nocardiopsidaceae</taxon>
        <taxon>Nocardiopsis</taxon>
    </lineage>
</organism>
<evidence type="ECO:0000256" key="1">
    <source>
        <dbReference type="SAM" id="MobiDB-lite"/>
    </source>
</evidence>
<gene>
    <name evidence="2" type="ORF">SAMN05421803_105261</name>
</gene>
<dbReference type="Proteomes" id="UP000184452">
    <property type="component" value="Unassembled WGS sequence"/>
</dbReference>